<name>A0A7J7ELK9_DICBM</name>
<sequence length="162" mass="18206">MEETNHPDVTNKLATCPFNARYQVPWLKSVIISPAVTIKVVLSRMLSTKPGTLDKRHWLRAHGRALLAVKTGIKICGNRPAPHLSGADYCGNNSSASEVVMEHKSALASRMCVPSCSAWKNNRNAQKIDYDFQTDKYLFSLPPLSLHLFDARKNPHNQNYFK</sequence>
<protein>
    <submittedName>
        <fullName evidence="1">Uncharacterized protein</fullName>
    </submittedName>
</protein>
<organism evidence="1 2">
    <name type="scientific">Diceros bicornis minor</name>
    <name type="common">South-central black rhinoceros</name>
    <dbReference type="NCBI Taxonomy" id="77932"/>
    <lineage>
        <taxon>Eukaryota</taxon>
        <taxon>Metazoa</taxon>
        <taxon>Chordata</taxon>
        <taxon>Craniata</taxon>
        <taxon>Vertebrata</taxon>
        <taxon>Euteleostomi</taxon>
        <taxon>Mammalia</taxon>
        <taxon>Eutheria</taxon>
        <taxon>Laurasiatheria</taxon>
        <taxon>Perissodactyla</taxon>
        <taxon>Rhinocerotidae</taxon>
        <taxon>Diceros</taxon>
    </lineage>
</organism>
<dbReference type="EMBL" id="JACDTQ010002688">
    <property type="protein sequence ID" value="KAF5916587.1"/>
    <property type="molecule type" value="Genomic_DNA"/>
</dbReference>
<proteinExistence type="predicted"/>
<dbReference type="AlphaFoldDB" id="A0A7J7ELK9"/>
<dbReference type="Proteomes" id="UP000551758">
    <property type="component" value="Unassembled WGS sequence"/>
</dbReference>
<evidence type="ECO:0000313" key="1">
    <source>
        <dbReference type="EMBL" id="KAF5916587.1"/>
    </source>
</evidence>
<gene>
    <name evidence="1" type="ORF">HPG69_005382</name>
</gene>
<reference evidence="1 2" key="1">
    <citation type="journal article" date="2020" name="Mol. Biol. Evol.">
        <title>Interspecific Gene Flow and the Evolution of Specialization in Black and White Rhinoceros.</title>
        <authorList>
            <person name="Moodley Y."/>
            <person name="Westbury M.V."/>
            <person name="Russo I.M."/>
            <person name="Gopalakrishnan S."/>
            <person name="Rakotoarivelo A."/>
            <person name="Olsen R.A."/>
            <person name="Prost S."/>
            <person name="Tunstall T."/>
            <person name="Ryder O.A."/>
            <person name="Dalen L."/>
            <person name="Bruford M.W."/>
        </authorList>
    </citation>
    <scope>NUCLEOTIDE SEQUENCE [LARGE SCALE GENOMIC DNA]</scope>
    <source>
        <strain evidence="1">SBR-YM</strain>
        <tissue evidence="1">Skin</tissue>
    </source>
</reference>
<accession>A0A7J7ELK9</accession>
<comment type="caution">
    <text evidence="1">The sequence shown here is derived from an EMBL/GenBank/DDBJ whole genome shotgun (WGS) entry which is preliminary data.</text>
</comment>
<evidence type="ECO:0000313" key="2">
    <source>
        <dbReference type="Proteomes" id="UP000551758"/>
    </source>
</evidence>
<keyword evidence="2" id="KW-1185">Reference proteome</keyword>